<comment type="similarity">
    <text evidence="7">Belongs to the transcriptional regulatory Rex family.</text>
</comment>
<dbReference type="InterPro" id="IPR036390">
    <property type="entry name" value="WH_DNA-bd_sf"/>
</dbReference>
<dbReference type="InterPro" id="IPR003781">
    <property type="entry name" value="CoA-bd"/>
</dbReference>
<dbReference type="NCBIfam" id="NF003993">
    <property type="entry name" value="PRK05472.2-2"/>
    <property type="match status" value="1"/>
</dbReference>
<dbReference type="Pfam" id="PF06971">
    <property type="entry name" value="Put_DNA-bind_N"/>
    <property type="match status" value="1"/>
</dbReference>
<evidence type="ECO:0000256" key="6">
    <source>
        <dbReference type="ARBA" id="ARBA00023163"/>
    </source>
</evidence>
<dbReference type="Pfam" id="PF02629">
    <property type="entry name" value="CoA_binding"/>
    <property type="match status" value="1"/>
</dbReference>
<evidence type="ECO:0000256" key="4">
    <source>
        <dbReference type="ARBA" id="ARBA00023027"/>
    </source>
</evidence>
<evidence type="ECO:0000256" key="5">
    <source>
        <dbReference type="ARBA" id="ARBA00023125"/>
    </source>
</evidence>
<dbReference type="GO" id="GO:0051775">
    <property type="term" value="P:response to redox state"/>
    <property type="evidence" value="ECO:0007669"/>
    <property type="project" value="InterPro"/>
</dbReference>
<protein>
    <recommendedName>
        <fullName evidence="7">Redox-sensing transcriptional repressor Rex</fullName>
    </recommendedName>
</protein>
<dbReference type="InterPro" id="IPR022876">
    <property type="entry name" value="Tscrpt_rep_Rex"/>
</dbReference>
<dbReference type="InterPro" id="IPR036291">
    <property type="entry name" value="NAD(P)-bd_dom_sf"/>
</dbReference>
<evidence type="ECO:0000313" key="9">
    <source>
        <dbReference type="EMBL" id="AEE95590.1"/>
    </source>
</evidence>
<dbReference type="SUPFAM" id="SSF46785">
    <property type="entry name" value="Winged helix' DNA-binding domain"/>
    <property type="match status" value="1"/>
</dbReference>
<dbReference type="EMBL" id="CP002360">
    <property type="protein sequence ID" value="AEE95590.1"/>
    <property type="molecule type" value="Genomic_DNA"/>
</dbReference>
<dbReference type="Proteomes" id="UP000008457">
    <property type="component" value="Chromosome"/>
</dbReference>
<evidence type="ECO:0000313" key="10">
    <source>
        <dbReference type="Proteomes" id="UP000008457"/>
    </source>
</evidence>
<dbReference type="InterPro" id="IPR009718">
    <property type="entry name" value="Rex_DNA-bd_C_dom"/>
</dbReference>
<dbReference type="NCBIfam" id="NF003996">
    <property type="entry name" value="PRK05472.2-5"/>
    <property type="match status" value="1"/>
</dbReference>
<dbReference type="HOGENOM" id="CLU_061534_1_0_9"/>
<reference evidence="9 10" key="2">
    <citation type="journal article" date="2011" name="Stand. Genomic Sci.">
        <title>Complete genome sequence of Mahella australiensis type strain (50-1 BON).</title>
        <authorList>
            <person name="Sikorski J."/>
            <person name="Teshima H."/>
            <person name="Nolan M."/>
            <person name="Lucas S."/>
            <person name="Hammon N."/>
            <person name="Deshpande S."/>
            <person name="Cheng J.F."/>
            <person name="Pitluck S."/>
            <person name="Liolios K."/>
            <person name="Pagani I."/>
            <person name="Ivanova N."/>
            <person name="Huntemann M."/>
            <person name="Mavromatis K."/>
            <person name="Ovchinikova G."/>
            <person name="Pati A."/>
            <person name="Tapia R."/>
            <person name="Han C."/>
            <person name="Goodwin L."/>
            <person name="Chen A."/>
            <person name="Palaniappan K."/>
            <person name="Land M."/>
            <person name="Hauser L."/>
            <person name="Ngatchou-Djao O.D."/>
            <person name="Rohde M."/>
            <person name="Pukall R."/>
            <person name="Spring S."/>
            <person name="Abt B."/>
            <person name="Goker M."/>
            <person name="Detter J.C."/>
            <person name="Woyke T."/>
            <person name="Bristow J."/>
            <person name="Markowitz V."/>
            <person name="Hugenholtz P."/>
            <person name="Eisen J.A."/>
            <person name="Kyrpides N.C."/>
            <person name="Klenk H.P."/>
            <person name="Lapidus A."/>
        </authorList>
    </citation>
    <scope>NUCLEOTIDE SEQUENCE [LARGE SCALE GENOMIC DNA]</scope>
    <source>
        <strain evidence="10">DSM 15567 / CIP 107919 / 50-1 BON</strain>
    </source>
</reference>
<dbReference type="KEGG" id="mas:Mahau_0374"/>
<dbReference type="InterPro" id="IPR058236">
    <property type="entry name" value="Rex_actinobacterial-type"/>
</dbReference>
<keyword evidence="4 7" id="KW-0520">NAD</keyword>
<dbReference type="InterPro" id="IPR036388">
    <property type="entry name" value="WH-like_DNA-bd_sf"/>
</dbReference>
<dbReference type="Gene3D" id="1.10.10.10">
    <property type="entry name" value="Winged helix-like DNA-binding domain superfamily/Winged helix DNA-binding domain"/>
    <property type="match status" value="1"/>
</dbReference>
<comment type="subunit">
    <text evidence="7">Homodimer.</text>
</comment>
<dbReference type="Gene3D" id="3.40.50.720">
    <property type="entry name" value="NAD(P)-binding Rossmann-like Domain"/>
    <property type="match status" value="1"/>
</dbReference>
<dbReference type="RefSeq" id="WP_013780023.1">
    <property type="nucleotide sequence ID" value="NC_015520.1"/>
</dbReference>
<proteinExistence type="inferred from homology"/>
<dbReference type="OrthoDB" id="9784760at2"/>
<dbReference type="NCBIfam" id="NF003994">
    <property type="entry name" value="PRK05472.2-3"/>
    <property type="match status" value="1"/>
</dbReference>
<keyword evidence="1 7" id="KW-0963">Cytoplasm</keyword>
<dbReference type="SMART" id="SM00881">
    <property type="entry name" value="CoA_binding"/>
    <property type="match status" value="1"/>
</dbReference>
<comment type="function">
    <text evidence="7">Modulates transcription in response to changes in cellular NADH/NAD(+) redox state.</text>
</comment>
<dbReference type="GO" id="GO:0003700">
    <property type="term" value="F:DNA-binding transcription factor activity"/>
    <property type="evidence" value="ECO:0007669"/>
    <property type="project" value="UniProtKB-UniRule"/>
</dbReference>
<dbReference type="NCBIfam" id="NF003995">
    <property type="entry name" value="PRK05472.2-4"/>
    <property type="match status" value="1"/>
</dbReference>
<dbReference type="STRING" id="697281.Mahau_0374"/>
<keyword evidence="10" id="KW-1185">Reference proteome</keyword>
<name>F3ZY65_MAHA5</name>
<reference evidence="10" key="1">
    <citation type="submission" date="2010-11" db="EMBL/GenBank/DDBJ databases">
        <title>The complete genome of Mahella australiensis DSM 15567.</title>
        <authorList>
            <consortium name="US DOE Joint Genome Institute (JGI-PGF)"/>
            <person name="Lucas S."/>
            <person name="Copeland A."/>
            <person name="Lapidus A."/>
            <person name="Bruce D."/>
            <person name="Goodwin L."/>
            <person name="Pitluck S."/>
            <person name="Kyrpides N."/>
            <person name="Mavromatis K."/>
            <person name="Pagani I."/>
            <person name="Ivanova N."/>
            <person name="Teshima H."/>
            <person name="Brettin T."/>
            <person name="Detter J.C."/>
            <person name="Han C."/>
            <person name="Tapia R."/>
            <person name="Land M."/>
            <person name="Hauser L."/>
            <person name="Markowitz V."/>
            <person name="Cheng J.-F."/>
            <person name="Hugenholtz P."/>
            <person name="Woyke T."/>
            <person name="Wu D."/>
            <person name="Spring S."/>
            <person name="Pukall R."/>
            <person name="Steenblock K."/>
            <person name="Schneider S."/>
            <person name="Klenk H.-P."/>
            <person name="Eisen J.A."/>
        </authorList>
    </citation>
    <scope>NUCLEOTIDE SEQUENCE [LARGE SCALE GENOMIC DNA]</scope>
    <source>
        <strain evidence="10">DSM 15567 / CIP 107919 / 50-1 BON</strain>
    </source>
</reference>
<evidence type="ECO:0000256" key="1">
    <source>
        <dbReference type="ARBA" id="ARBA00022490"/>
    </source>
</evidence>
<feature type="domain" description="CoA-binding" evidence="8">
    <location>
        <begin position="84"/>
        <end position="185"/>
    </location>
</feature>
<sequence>MRIVAKEEGKVSDAVVRRLPRYYRYVRELMRNGVTRVSSAELSKRMGLTASQIRQDFNCFGGFGQQGYGYNVEELYEQLTRILGLDEQYNTIIIGAGNIGQAIANYTDFEKDGFILQALFDINPRLIGLAIRGIEIRDIDELGAFVQQHPIDIAIIATPRAKAQEVADMVVRYGIKAIWNFAPVDIVVPSDVVIENVHLSDSLYTLSYKIKELRSDPD</sequence>
<dbReference type="GO" id="GO:0045892">
    <property type="term" value="P:negative regulation of DNA-templated transcription"/>
    <property type="evidence" value="ECO:0007669"/>
    <property type="project" value="InterPro"/>
</dbReference>
<dbReference type="eggNOG" id="COG2344">
    <property type="taxonomic scope" value="Bacteria"/>
</dbReference>
<dbReference type="AlphaFoldDB" id="F3ZY65"/>
<dbReference type="PANTHER" id="PTHR35786:SF1">
    <property type="entry name" value="REDOX-SENSING TRANSCRIPTIONAL REPRESSOR REX 1"/>
    <property type="match status" value="1"/>
</dbReference>
<dbReference type="SUPFAM" id="SSF51735">
    <property type="entry name" value="NAD(P)-binding Rossmann-fold domains"/>
    <property type="match status" value="1"/>
</dbReference>
<dbReference type="PANTHER" id="PTHR35786">
    <property type="entry name" value="REDOX-SENSING TRANSCRIPTIONAL REPRESSOR REX"/>
    <property type="match status" value="1"/>
</dbReference>
<comment type="subcellular location">
    <subcellularLocation>
        <location evidence="7">Cytoplasm</location>
    </subcellularLocation>
</comment>
<dbReference type="GO" id="GO:0005737">
    <property type="term" value="C:cytoplasm"/>
    <property type="evidence" value="ECO:0007669"/>
    <property type="project" value="UniProtKB-SubCell"/>
</dbReference>
<feature type="binding site" evidence="7">
    <location>
        <begin position="95"/>
        <end position="100"/>
    </location>
    <ligand>
        <name>NAD(+)</name>
        <dbReference type="ChEBI" id="CHEBI:57540"/>
    </ligand>
</feature>
<dbReference type="NCBIfam" id="NF003989">
    <property type="entry name" value="PRK05472.1-3"/>
    <property type="match status" value="1"/>
</dbReference>
<feature type="DNA-binding region" description="H-T-H motif" evidence="7">
    <location>
        <begin position="21"/>
        <end position="60"/>
    </location>
</feature>
<evidence type="ECO:0000256" key="3">
    <source>
        <dbReference type="ARBA" id="ARBA00023015"/>
    </source>
</evidence>
<accession>F3ZY65</accession>
<dbReference type="NCBIfam" id="NF003990">
    <property type="entry name" value="PRK05472.1-4"/>
    <property type="match status" value="1"/>
</dbReference>
<evidence type="ECO:0000259" key="8">
    <source>
        <dbReference type="SMART" id="SM00881"/>
    </source>
</evidence>
<evidence type="ECO:0000256" key="2">
    <source>
        <dbReference type="ARBA" id="ARBA00022491"/>
    </source>
</evidence>
<dbReference type="GO" id="GO:0003677">
    <property type="term" value="F:DNA binding"/>
    <property type="evidence" value="ECO:0007669"/>
    <property type="project" value="UniProtKB-UniRule"/>
</dbReference>
<keyword evidence="6 7" id="KW-0804">Transcription</keyword>
<keyword evidence="5 7" id="KW-0238">DNA-binding</keyword>
<gene>
    <name evidence="7" type="primary">rex</name>
    <name evidence="9" type="ordered locus">Mahau_0374</name>
</gene>
<keyword evidence="2 7" id="KW-0678">Repressor</keyword>
<evidence type="ECO:0000256" key="7">
    <source>
        <dbReference type="HAMAP-Rule" id="MF_01131"/>
    </source>
</evidence>
<organism evidence="9 10">
    <name type="scientific">Mahella australiensis (strain DSM 15567 / CIP 107919 / 50-1 BON)</name>
    <dbReference type="NCBI Taxonomy" id="697281"/>
    <lineage>
        <taxon>Bacteria</taxon>
        <taxon>Bacillati</taxon>
        <taxon>Bacillota</taxon>
        <taxon>Clostridia</taxon>
        <taxon>Thermoanaerobacterales</taxon>
        <taxon>Thermoanaerobacterales Family IV. Incertae Sedis</taxon>
        <taxon>Mahella</taxon>
    </lineage>
</organism>
<keyword evidence="3 7" id="KW-0805">Transcription regulation</keyword>
<dbReference type="HAMAP" id="MF_01131">
    <property type="entry name" value="Rex"/>
    <property type="match status" value="1"/>
</dbReference>